<name>A0A413ZQI3_BACSE</name>
<dbReference type="InterPro" id="IPR036390">
    <property type="entry name" value="WH_DNA-bd_sf"/>
</dbReference>
<evidence type="ECO:0000313" key="1">
    <source>
        <dbReference type="EMBL" id="RHC28982.1"/>
    </source>
</evidence>
<reference evidence="1 2" key="1">
    <citation type="submission" date="2018-08" db="EMBL/GenBank/DDBJ databases">
        <title>A genome reference for cultivated species of the human gut microbiota.</title>
        <authorList>
            <person name="Zou Y."/>
            <person name="Xue W."/>
            <person name="Luo G."/>
        </authorList>
    </citation>
    <scope>NUCLEOTIDE SEQUENCE [LARGE SCALE GENOMIC DNA]</scope>
    <source>
        <strain evidence="1 2">AM36-9BH</strain>
    </source>
</reference>
<dbReference type="EMBL" id="QSHQ01000017">
    <property type="protein sequence ID" value="RHC28982.1"/>
    <property type="molecule type" value="Genomic_DNA"/>
</dbReference>
<gene>
    <name evidence="1" type="ORF">DW853_09960</name>
</gene>
<dbReference type="Proteomes" id="UP000285305">
    <property type="component" value="Unassembled WGS sequence"/>
</dbReference>
<evidence type="ECO:0000313" key="2">
    <source>
        <dbReference type="Proteomes" id="UP000285305"/>
    </source>
</evidence>
<dbReference type="AlphaFoldDB" id="A0A413ZQI3"/>
<accession>A0A413ZQI3</accession>
<sequence>MKYIKVNKNLLLAPKSKSANMEALLLCYIQTKCNKELASAIGEEKIQNELNLPQSTVEGYIKKLKGYTDILTINTLIPNSKNDRAEIEGILGKPYNGDKRKKNVYYFRKAERFYFLNPHLIYRTDIENEMKGFLIRLACLCEPCTTKIYTANCRKGKVNISSIASSLNTSREKATILLDKCEKQGLIKAIPRGYIILEDSFLLNIGKRYEDIVYNTIYKYCILKEVVPPDRYEFTNKGTSVECGDLRMLAHAIAGKWSIYLQEAKRRQETPLLFNEFIRDILLPTRFPTLPEEPHWEYFKKAIMNIASKQYPSPNWQATL</sequence>
<dbReference type="SUPFAM" id="SSF46785">
    <property type="entry name" value="Winged helix' DNA-binding domain"/>
    <property type="match status" value="1"/>
</dbReference>
<organism evidence="1 2">
    <name type="scientific">Bacteroides stercoris</name>
    <dbReference type="NCBI Taxonomy" id="46506"/>
    <lineage>
        <taxon>Bacteria</taxon>
        <taxon>Pseudomonadati</taxon>
        <taxon>Bacteroidota</taxon>
        <taxon>Bacteroidia</taxon>
        <taxon>Bacteroidales</taxon>
        <taxon>Bacteroidaceae</taxon>
        <taxon>Bacteroides</taxon>
    </lineage>
</organism>
<comment type="caution">
    <text evidence="1">The sequence shown here is derived from an EMBL/GenBank/DDBJ whole genome shotgun (WGS) entry which is preliminary data.</text>
</comment>
<protein>
    <submittedName>
        <fullName evidence="1">Uncharacterized protein</fullName>
    </submittedName>
</protein>
<proteinExistence type="predicted"/>